<dbReference type="InterPro" id="IPR049326">
    <property type="entry name" value="Rhodopsin_dom_fungi"/>
</dbReference>
<evidence type="ECO:0000256" key="2">
    <source>
        <dbReference type="ARBA" id="ARBA00022692"/>
    </source>
</evidence>
<keyword evidence="10" id="KW-1185">Reference proteome</keyword>
<feature type="transmembrane region" description="Helical" evidence="7">
    <location>
        <begin position="134"/>
        <end position="159"/>
    </location>
</feature>
<comment type="subcellular location">
    <subcellularLocation>
        <location evidence="1">Membrane</location>
        <topology evidence="1">Multi-pass membrane protein</topology>
    </subcellularLocation>
</comment>
<proteinExistence type="inferred from homology"/>
<evidence type="ECO:0000256" key="6">
    <source>
        <dbReference type="SAM" id="MobiDB-lite"/>
    </source>
</evidence>
<evidence type="ECO:0000256" key="4">
    <source>
        <dbReference type="ARBA" id="ARBA00023136"/>
    </source>
</evidence>
<evidence type="ECO:0000256" key="7">
    <source>
        <dbReference type="SAM" id="Phobius"/>
    </source>
</evidence>
<evidence type="ECO:0000256" key="3">
    <source>
        <dbReference type="ARBA" id="ARBA00022989"/>
    </source>
</evidence>
<feature type="transmembrane region" description="Helical" evidence="7">
    <location>
        <begin position="256"/>
        <end position="279"/>
    </location>
</feature>
<feature type="compositionally biased region" description="Basic and acidic residues" evidence="6">
    <location>
        <begin position="344"/>
        <end position="360"/>
    </location>
</feature>
<dbReference type="EMBL" id="JAWRVE010000006">
    <property type="protein sequence ID" value="KAL1881249.1"/>
    <property type="molecule type" value="Genomic_DNA"/>
</dbReference>
<feature type="transmembrane region" description="Helical" evidence="7">
    <location>
        <begin position="107"/>
        <end position="127"/>
    </location>
</feature>
<evidence type="ECO:0000256" key="5">
    <source>
        <dbReference type="ARBA" id="ARBA00038359"/>
    </source>
</evidence>
<dbReference type="PANTHER" id="PTHR33048:SF131">
    <property type="entry name" value="INTEGRAL MEMBRANE PROTEIN"/>
    <property type="match status" value="1"/>
</dbReference>
<feature type="region of interest" description="Disordered" evidence="6">
    <location>
        <begin position="299"/>
        <end position="360"/>
    </location>
</feature>
<keyword evidence="3 7" id="KW-1133">Transmembrane helix</keyword>
<evidence type="ECO:0000256" key="1">
    <source>
        <dbReference type="ARBA" id="ARBA00004141"/>
    </source>
</evidence>
<evidence type="ECO:0000313" key="9">
    <source>
        <dbReference type="EMBL" id="KAL1881249.1"/>
    </source>
</evidence>
<comment type="caution">
    <text evidence="9">The sequence shown here is derived from an EMBL/GenBank/DDBJ whole genome shotgun (WGS) entry which is preliminary data.</text>
</comment>
<feature type="transmembrane region" description="Helical" evidence="7">
    <location>
        <begin position="26"/>
        <end position="47"/>
    </location>
</feature>
<dbReference type="InterPro" id="IPR052337">
    <property type="entry name" value="SAT4-like"/>
</dbReference>
<reference evidence="9 10" key="1">
    <citation type="journal article" date="2024" name="IMA Fungus">
        <title>IMA Genome - F19 : A genome assembly and annotation guide to empower mycologists, including annotated draft genome sequences of Ceratocystis pirilliformis, Diaporthe australafricana, Fusarium ophioides, Paecilomyces lecythidis, and Sporothrix stenoceras.</title>
        <authorList>
            <person name="Aylward J."/>
            <person name="Wilson A.M."/>
            <person name="Visagie C.M."/>
            <person name="Spraker J."/>
            <person name="Barnes I."/>
            <person name="Buitendag C."/>
            <person name="Ceriani C."/>
            <person name="Del Mar Angel L."/>
            <person name="du Plessis D."/>
            <person name="Fuchs T."/>
            <person name="Gasser K."/>
            <person name="Kramer D."/>
            <person name="Li W."/>
            <person name="Munsamy K."/>
            <person name="Piso A."/>
            <person name="Price J.L."/>
            <person name="Sonnekus B."/>
            <person name="Thomas C."/>
            <person name="van der Nest A."/>
            <person name="van Dijk A."/>
            <person name="van Heerden A."/>
            <person name="van Vuuren N."/>
            <person name="Yilmaz N."/>
            <person name="Duong T.A."/>
            <person name="van der Merwe N.A."/>
            <person name="Wingfield M.J."/>
            <person name="Wingfield B.D."/>
        </authorList>
    </citation>
    <scope>NUCLEOTIDE SEQUENCE [LARGE SCALE GENOMIC DNA]</scope>
    <source>
        <strain evidence="9 10">CMW 18300</strain>
    </source>
</reference>
<dbReference type="Proteomes" id="UP001583177">
    <property type="component" value="Unassembled WGS sequence"/>
</dbReference>
<keyword evidence="4 7" id="KW-0472">Membrane</keyword>
<organism evidence="9 10">
    <name type="scientific">Diaporthe australafricana</name>
    <dbReference type="NCBI Taxonomy" id="127596"/>
    <lineage>
        <taxon>Eukaryota</taxon>
        <taxon>Fungi</taxon>
        <taxon>Dikarya</taxon>
        <taxon>Ascomycota</taxon>
        <taxon>Pezizomycotina</taxon>
        <taxon>Sordariomycetes</taxon>
        <taxon>Sordariomycetidae</taxon>
        <taxon>Diaporthales</taxon>
        <taxon>Diaporthaceae</taxon>
        <taxon>Diaporthe</taxon>
    </lineage>
</organism>
<feature type="transmembrane region" description="Helical" evidence="7">
    <location>
        <begin position="59"/>
        <end position="87"/>
    </location>
</feature>
<gene>
    <name evidence="9" type="ORF">Daus18300_001101</name>
</gene>
<sequence>MQGSLDMARYTAATCGLSNESQSKNVIIAVSFFFCGTAVFVMLRTWSKLMTRTLYAEDHIITFAVTLAMAPFVCVLYMTVLGFGSHLWSLKDGALLQILRLFYVSEIVYVVVLAMIKVSIVTMYLRIFWAYRPFYITCYVVLTFIILSSSIITILTILSCRPVQFFWNRDILGGACLDITALAYANSGLAVVQDLIIVILPIFMLWNLQMSRKKKVFIGIMFALGGVGLVATIARLQTLKNFGTTSDPTWSWVPVVYWTSVELAAGIIASCLPAVRILLERFFKFFSLSADRSQPSTFIRMQRRSKPARKGSDPAADLWTDDGASTTRLTSSKNSGSAASSMVRDGEPAGTRRDGRSGQG</sequence>
<feature type="transmembrane region" description="Helical" evidence="7">
    <location>
        <begin position="179"/>
        <end position="204"/>
    </location>
</feature>
<name>A0ABR3XZT5_9PEZI</name>
<evidence type="ECO:0000313" key="10">
    <source>
        <dbReference type="Proteomes" id="UP001583177"/>
    </source>
</evidence>
<keyword evidence="2 7" id="KW-0812">Transmembrane</keyword>
<feature type="transmembrane region" description="Helical" evidence="7">
    <location>
        <begin position="216"/>
        <end position="236"/>
    </location>
</feature>
<protein>
    <recommendedName>
        <fullName evidence="8">Rhodopsin domain-containing protein</fullName>
    </recommendedName>
</protein>
<feature type="domain" description="Rhodopsin" evidence="8">
    <location>
        <begin position="43"/>
        <end position="281"/>
    </location>
</feature>
<evidence type="ECO:0000259" key="8">
    <source>
        <dbReference type="Pfam" id="PF20684"/>
    </source>
</evidence>
<accession>A0ABR3XZT5</accession>
<dbReference type="Pfam" id="PF20684">
    <property type="entry name" value="Fung_rhodopsin"/>
    <property type="match status" value="1"/>
</dbReference>
<feature type="compositionally biased region" description="Low complexity" evidence="6">
    <location>
        <begin position="331"/>
        <end position="341"/>
    </location>
</feature>
<comment type="similarity">
    <text evidence="5">Belongs to the SAT4 family.</text>
</comment>
<dbReference type="PANTHER" id="PTHR33048">
    <property type="entry name" value="PTH11-LIKE INTEGRAL MEMBRANE PROTEIN (AFU_ORTHOLOGUE AFUA_5G11245)"/>
    <property type="match status" value="1"/>
</dbReference>